<dbReference type="EMBL" id="SODA01000019">
    <property type="protein sequence ID" value="TDW01692.1"/>
    <property type="molecule type" value="Genomic_DNA"/>
</dbReference>
<organism evidence="1 2">
    <name type="scientific">Halanaerobium saccharolyticum</name>
    <dbReference type="NCBI Taxonomy" id="43595"/>
    <lineage>
        <taxon>Bacteria</taxon>
        <taxon>Bacillati</taxon>
        <taxon>Bacillota</taxon>
        <taxon>Clostridia</taxon>
        <taxon>Halanaerobiales</taxon>
        <taxon>Halanaerobiaceae</taxon>
        <taxon>Halanaerobium</taxon>
    </lineage>
</organism>
<protein>
    <recommendedName>
        <fullName evidence="3">Transglutaminase superfamily protein</fullName>
    </recommendedName>
</protein>
<proteinExistence type="predicted"/>
<dbReference type="AlphaFoldDB" id="A0A4R7YV38"/>
<evidence type="ECO:0008006" key="3">
    <source>
        <dbReference type="Google" id="ProtNLM"/>
    </source>
</evidence>
<reference evidence="1 2" key="1">
    <citation type="submission" date="2019-03" db="EMBL/GenBank/DDBJ databases">
        <title>Subsurface microbial communities from deep shales in Ohio and West Virginia, USA.</title>
        <authorList>
            <person name="Wrighton K."/>
        </authorList>
    </citation>
    <scope>NUCLEOTIDE SEQUENCE [LARGE SCALE GENOMIC DNA]</scope>
    <source>
        <strain evidence="1 2">MSL9.2</strain>
    </source>
</reference>
<dbReference type="OrthoDB" id="1950130at2"/>
<evidence type="ECO:0000313" key="2">
    <source>
        <dbReference type="Proteomes" id="UP000294697"/>
    </source>
</evidence>
<accession>A0A4R7YV38</accession>
<evidence type="ECO:0000313" key="1">
    <source>
        <dbReference type="EMBL" id="TDW01692.1"/>
    </source>
</evidence>
<dbReference type="Proteomes" id="UP000294697">
    <property type="component" value="Unassembled WGS sequence"/>
</dbReference>
<name>A0A4R7YV38_9FIRM</name>
<gene>
    <name evidence="1" type="ORF">C8C77_11956</name>
</gene>
<sequence length="309" mass="36021">MKKTIIPFFILFILIFSFSVYALDDSTLYNVYNFRVNADFEIDMGSRFNNMIWVPASSLGKPEINKVDIYDLKNDIKMAQKEIDNVYEALMFVNLFFDSSSGNLKVRSKNIEWEFSEPIELVFETKTGNCAGMSNLVDYLLEGDYEEEGLMWRHMNKNAKRNGGHIINYVKHNGRYYFFDVLSVTKSNDSYPVENGSMREQGRVDWADPVIMAKPEEYMKFINSAADFSLFAMIKNIDYSIGKGADKFYLPHHLDNSNTKIYVTKTNKWDIKKAEINLPVPQEYKGYNQYSEYKDESSDKDFKINTLDF</sequence>
<comment type="caution">
    <text evidence="1">The sequence shown here is derived from an EMBL/GenBank/DDBJ whole genome shotgun (WGS) entry which is preliminary data.</text>
</comment>
<dbReference type="RefSeq" id="WP_111572774.1">
    <property type="nucleotide sequence ID" value="NZ_QLME01000018.1"/>
</dbReference>